<comment type="catalytic activity">
    <reaction evidence="11 15">
        <text>cytidine + H2O + H(+) = uridine + NH4(+)</text>
        <dbReference type="Rhea" id="RHEA:16069"/>
        <dbReference type="ChEBI" id="CHEBI:15377"/>
        <dbReference type="ChEBI" id="CHEBI:15378"/>
        <dbReference type="ChEBI" id="CHEBI:16704"/>
        <dbReference type="ChEBI" id="CHEBI:17562"/>
        <dbReference type="ChEBI" id="CHEBI:28938"/>
        <dbReference type="EC" id="3.5.4.5"/>
    </reaction>
</comment>
<evidence type="ECO:0000256" key="1">
    <source>
        <dbReference type="ARBA" id="ARBA00001947"/>
    </source>
</evidence>
<dbReference type="InterPro" id="IPR002125">
    <property type="entry name" value="CMP_dCMP_dom"/>
</dbReference>
<feature type="binding site" evidence="14">
    <location>
        <position position="87"/>
    </location>
    <ligand>
        <name>Zn(2+)</name>
        <dbReference type="ChEBI" id="CHEBI:29105"/>
        <note>catalytic</note>
    </ligand>
</feature>
<sequence length="128" mass="13665">MNDLLTLAKHALEHAYAPYSRFPVAAAVRSASGAVYLGVNVENSAYPLSRCAEQIAVGALVTAGEREIAEVVIYSTSSPPATPCGACRQILAEFGRPNTRVRCVNPAGETREFTLAELLPHAFHLPVD</sequence>
<dbReference type="EC" id="3.5.4.5" evidence="4 15"/>
<evidence type="ECO:0000256" key="4">
    <source>
        <dbReference type="ARBA" id="ARBA00012783"/>
    </source>
</evidence>
<dbReference type="GO" id="GO:0004126">
    <property type="term" value="F:cytidine deaminase activity"/>
    <property type="evidence" value="ECO:0007669"/>
    <property type="project" value="UniProtKB-UniRule"/>
</dbReference>
<keyword evidence="18" id="KW-1185">Reference proteome</keyword>
<dbReference type="GO" id="GO:0055086">
    <property type="term" value="P:nucleobase-containing small molecule metabolic process"/>
    <property type="evidence" value="ECO:0007669"/>
    <property type="project" value="UniProtKB-ARBA"/>
</dbReference>
<dbReference type="OrthoDB" id="9795347at2"/>
<dbReference type="InterPro" id="IPR016192">
    <property type="entry name" value="APOBEC/CMP_deaminase_Zn-bd"/>
</dbReference>
<dbReference type="GO" id="GO:0008270">
    <property type="term" value="F:zinc ion binding"/>
    <property type="evidence" value="ECO:0007669"/>
    <property type="project" value="UniProtKB-UniRule"/>
</dbReference>
<dbReference type="eggNOG" id="COG0295">
    <property type="taxonomic scope" value="Bacteria"/>
</dbReference>
<dbReference type="AlphaFoldDB" id="F2NP65"/>
<dbReference type="GO" id="GO:0005829">
    <property type="term" value="C:cytosol"/>
    <property type="evidence" value="ECO:0007669"/>
    <property type="project" value="TreeGrafter"/>
</dbReference>
<dbReference type="GO" id="GO:0072527">
    <property type="term" value="P:pyrimidine-containing compound metabolic process"/>
    <property type="evidence" value="ECO:0007669"/>
    <property type="project" value="UniProtKB-ARBA"/>
</dbReference>
<comment type="function">
    <text evidence="2 15">This enzyme scavenges exogenous and endogenous cytidine and 2'-deoxycytidine for UMP synthesis.</text>
</comment>
<dbReference type="SUPFAM" id="SSF53927">
    <property type="entry name" value="Cytidine deaminase-like"/>
    <property type="match status" value="1"/>
</dbReference>
<dbReference type="FunFam" id="3.40.140.10:FF:000008">
    <property type="entry name" value="Cytidine deaminase"/>
    <property type="match status" value="1"/>
</dbReference>
<dbReference type="PROSITE" id="PS51747">
    <property type="entry name" value="CYT_DCMP_DEAMINASES_2"/>
    <property type="match status" value="1"/>
</dbReference>
<evidence type="ECO:0000256" key="12">
    <source>
        <dbReference type="PIRSR" id="PIRSR606262-1"/>
    </source>
</evidence>
<feature type="binding site" evidence="13">
    <location>
        <begin position="40"/>
        <end position="46"/>
    </location>
    <ligand>
        <name>substrate</name>
    </ligand>
</feature>
<comment type="cofactor">
    <cofactor evidence="1 14 15">
        <name>Zn(2+)</name>
        <dbReference type="ChEBI" id="CHEBI:29105"/>
    </cofactor>
</comment>
<dbReference type="PANTHER" id="PTHR11644:SF2">
    <property type="entry name" value="CYTIDINE DEAMINASE"/>
    <property type="match status" value="1"/>
</dbReference>
<comment type="similarity">
    <text evidence="3 15">Belongs to the cytidine and deoxycytidylate deaminase family.</text>
</comment>
<keyword evidence="8 14" id="KW-0862">Zinc</keyword>
<evidence type="ECO:0000256" key="2">
    <source>
        <dbReference type="ARBA" id="ARBA00003949"/>
    </source>
</evidence>
<gene>
    <name evidence="17" type="ordered locus">Marky_1125</name>
</gene>
<dbReference type="InterPro" id="IPR016193">
    <property type="entry name" value="Cytidine_deaminase-like"/>
</dbReference>
<dbReference type="RefSeq" id="WP_013703913.1">
    <property type="nucleotide sequence ID" value="NC_015387.1"/>
</dbReference>
<dbReference type="Pfam" id="PF00383">
    <property type="entry name" value="dCMP_cyt_deam_1"/>
    <property type="match status" value="1"/>
</dbReference>
<evidence type="ECO:0000256" key="11">
    <source>
        <dbReference type="ARBA" id="ARBA00049558"/>
    </source>
</evidence>
<evidence type="ECO:0000256" key="5">
    <source>
        <dbReference type="ARBA" id="ARBA00018266"/>
    </source>
</evidence>
<dbReference type="EMBL" id="CP002630">
    <property type="protein sequence ID" value="AEB11866.1"/>
    <property type="molecule type" value="Genomic_DNA"/>
</dbReference>
<dbReference type="HOGENOM" id="CLU_097262_4_1_0"/>
<dbReference type="Proteomes" id="UP000007030">
    <property type="component" value="Chromosome"/>
</dbReference>
<dbReference type="GO" id="GO:0042802">
    <property type="term" value="F:identical protein binding"/>
    <property type="evidence" value="ECO:0007669"/>
    <property type="project" value="UniProtKB-ARBA"/>
</dbReference>
<name>F2NP65_MARHT</name>
<evidence type="ECO:0000256" key="10">
    <source>
        <dbReference type="ARBA" id="ARBA00049252"/>
    </source>
</evidence>
<feature type="active site" description="Proton donor" evidence="12">
    <location>
        <position position="53"/>
    </location>
</feature>
<accession>F2NP65</accession>
<protein>
    <recommendedName>
        <fullName evidence="5 15">Cytidine deaminase</fullName>
        <ecNumber evidence="4 15">3.5.4.5</ecNumber>
    </recommendedName>
    <alternativeName>
        <fullName evidence="9 15">Cytidine aminohydrolase</fullName>
    </alternativeName>
</protein>
<evidence type="ECO:0000256" key="13">
    <source>
        <dbReference type="PIRSR" id="PIRSR606262-2"/>
    </source>
</evidence>
<dbReference type="InterPro" id="IPR050202">
    <property type="entry name" value="Cyt/Deoxycyt_deaminase"/>
</dbReference>
<evidence type="ECO:0000256" key="8">
    <source>
        <dbReference type="ARBA" id="ARBA00022833"/>
    </source>
</evidence>
<evidence type="ECO:0000256" key="7">
    <source>
        <dbReference type="ARBA" id="ARBA00022801"/>
    </source>
</evidence>
<dbReference type="CDD" id="cd01283">
    <property type="entry name" value="cytidine_deaminase"/>
    <property type="match status" value="1"/>
</dbReference>
<feature type="binding site" evidence="14">
    <location>
        <position position="51"/>
    </location>
    <ligand>
        <name>Zn(2+)</name>
        <dbReference type="ChEBI" id="CHEBI:29105"/>
        <note>catalytic</note>
    </ligand>
</feature>
<evidence type="ECO:0000256" key="15">
    <source>
        <dbReference type="RuleBase" id="RU364006"/>
    </source>
</evidence>
<feature type="domain" description="CMP/dCMP-type deaminase" evidence="16">
    <location>
        <begin position="1"/>
        <end position="126"/>
    </location>
</feature>
<reference evidence="17 18" key="1">
    <citation type="journal article" date="2012" name="Stand. Genomic Sci.">
        <title>Complete genome sequence of the aerobic, heterotroph Marinithermus hydrothermalis type strain (T1(T)) from a deep-sea hydrothermal vent chimney.</title>
        <authorList>
            <person name="Copeland A."/>
            <person name="Gu W."/>
            <person name="Yasawong M."/>
            <person name="Lapidus A."/>
            <person name="Lucas S."/>
            <person name="Deshpande S."/>
            <person name="Pagani I."/>
            <person name="Tapia R."/>
            <person name="Cheng J.F."/>
            <person name="Goodwin L.A."/>
            <person name="Pitluck S."/>
            <person name="Liolios K."/>
            <person name="Ivanova N."/>
            <person name="Mavromatis K."/>
            <person name="Mikhailova N."/>
            <person name="Pati A."/>
            <person name="Chen A."/>
            <person name="Palaniappan K."/>
            <person name="Land M."/>
            <person name="Pan C."/>
            <person name="Brambilla E.M."/>
            <person name="Rohde M."/>
            <person name="Tindall B.J."/>
            <person name="Sikorski J."/>
            <person name="Goker M."/>
            <person name="Detter J.C."/>
            <person name="Bristow J."/>
            <person name="Eisen J.A."/>
            <person name="Markowitz V."/>
            <person name="Hugenholtz P."/>
            <person name="Kyrpides N.C."/>
            <person name="Klenk H.P."/>
            <person name="Woyke T."/>
        </authorList>
    </citation>
    <scope>NUCLEOTIDE SEQUENCE [LARGE SCALE GENOMIC DNA]</scope>
    <source>
        <strain evidence="18">DSM 14884 / JCM 11576 / T1</strain>
    </source>
</reference>
<dbReference type="PANTHER" id="PTHR11644">
    <property type="entry name" value="CYTIDINE DEAMINASE"/>
    <property type="match status" value="1"/>
</dbReference>
<dbReference type="NCBIfam" id="NF004064">
    <property type="entry name" value="PRK05578.1"/>
    <property type="match status" value="1"/>
</dbReference>
<keyword evidence="6 14" id="KW-0479">Metal-binding</keyword>
<evidence type="ECO:0000313" key="17">
    <source>
        <dbReference type="EMBL" id="AEB11866.1"/>
    </source>
</evidence>
<evidence type="ECO:0000256" key="9">
    <source>
        <dbReference type="ARBA" id="ARBA00032005"/>
    </source>
</evidence>
<dbReference type="STRING" id="869210.Marky_1125"/>
<evidence type="ECO:0000313" key="18">
    <source>
        <dbReference type="Proteomes" id="UP000007030"/>
    </source>
</evidence>
<evidence type="ECO:0000256" key="6">
    <source>
        <dbReference type="ARBA" id="ARBA00022723"/>
    </source>
</evidence>
<evidence type="ECO:0000256" key="3">
    <source>
        <dbReference type="ARBA" id="ARBA00006576"/>
    </source>
</evidence>
<organism evidence="17 18">
    <name type="scientific">Marinithermus hydrothermalis (strain DSM 14884 / JCM 11576 / T1)</name>
    <dbReference type="NCBI Taxonomy" id="869210"/>
    <lineage>
        <taxon>Bacteria</taxon>
        <taxon>Thermotogati</taxon>
        <taxon>Deinococcota</taxon>
        <taxon>Deinococci</taxon>
        <taxon>Thermales</taxon>
        <taxon>Thermaceae</taxon>
        <taxon>Marinithermus</taxon>
    </lineage>
</organism>
<dbReference type="InterPro" id="IPR006262">
    <property type="entry name" value="Cyt_deam_tetra"/>
</dbReference>
<dbReference type="NCBIfam" id="TIGR01354">
    <property type="entry name" value="cyt_deam_tetra"/>
    <property type="match status" value="1"/>
</dbReference>
<feature type="binding site" evidence="14">
    <location>
        <position position="84"/>
    </location>
    <ligand>
        <name>Zn(2+)</name>
        <dbReference type="ChEBI" id="CHEBI:29105"/>
        <note>catalytic</note>
    </ligand>
</feature>
<proteinExistence type="inferred from homology"/>
<dbReference type="PROSITE" id="PS00903">
    <property type="entry name" value="CYT_DCMP_DEAMINASES_1"/>
    <property type="match status" value="1"/>
</dbReference>
<dbReference type="Gene3D" id="3.40.140.10">
    <property type="entry name" value="Cytidine Deaminase, domain 2"/>
    <property type="match status" value="1"/>
</dbReference>
<dbReference type="KEGG" id="mhd:Marky_1125"/>
<keyword evidence="7 15" id="KW-0378">Hydrolase</keyword>
<evidence type="ECO:0000259" key="16">
    <source>
        <dbReference type="PROSITE" id="PS51747"/>
    </source>
</evidence>
<comment type="catalytic activity">
    <reaction evidence="10 15">
        <text>2'-deoxycytidine + H2O + H(+) = 2'-deoxyuridine + NH4(+)</text>
        <dbReference type="Rhea" id="RHEA:13433"/>
        <dbReference type="ChEBI" id="CHEBI:15377"/>
        <dbReference type="ChEBI" id="CHEBI:15378"/>
        <dbReference type="ChEBI" id="CHEBI:15698"/>
        <dbReference type="ChEBI" id="CHEBI:16450"/>
        <dbReference type="ChEBI" id="CHEBI:28938"/>
        <dbReference type="EC" id="3.5.4.5"/>
    </reaction>
</comment>
<evidence type="ECO:0000256" key="14">
    <source>
        <dbReference type="PIRSR" id="PIRSR606262-3"/>
    </source>
</evidence>